<gene>
    <name evidence="1" type="ORF">R3Q16_35090</name>
</gene>
<evidence type="ECO:0000313" key="2">
    <source>
        <dbReference type="Proteomes" id="UP001185927"/>
    </source>
</evidence>
<dbReference type="Proteomes" id="UP001185927">
    <property type="component" value="Unassembled WGS sequence"/>
</dbReference>
<evidence type="ECO:0000313" key="1">
    <source>
        <dbReference type="EMBL" id="MDV6271812.1"/>
    </source>
</evidence>
<proteinExistence type="predicted"/>
<reference evidence="1 2" key="1">
    <citation type="submission" date="2023-10" db="EMBL/GenBank/DDBJ databases">
        <title>Development of a sustainable strategy for remediation of hydrocarbon-contaminated territories based on the waste exchange concept.</title>
        <authorList>
            <person name="Krivoruchko A."/>
        </authorList>
    </citation>
    <scope>NUCLEOTIDE SEQUENCE [LARGE SCALE GENOMIC DNA]</scope>
    <source>
        <strain evidence="1 2">IEGM 1203</strain>
    </source>
</reference>
<dbReference type="EMBL" id="JAWLKB010000092">
    <property type="protein sequence ID" value="MDV6271812.1"/>
    <property type="molecule type" value="Genomic_DNA"/>
</dbReference>
<dbReference type="Pfam" id="PF08843">
    <property type="entry name" value="AbiEii"/>
    <property type="match status" value="1"/>
</dbReference>
<dbReference type="GO" id="GO:0016740">
    <property type="term" value="F:transferase activity"/>
    <property type="evidence" value="ECO:0007669"/>
    <property type="project" value="UniProtKB-KW"/>
</dbReference>
<name>A0ABU4C5L8_RHOGO</name>
<dbReference type="InterPro" id="IPR014942">
    <property type="entry name" value="AbiEii"/>
</dbReference>
<accession>A0ABU4C5L8</accession>
<protein>
    <submittedName>
        <fullName evidence="1">Nucleotidyl transferase AbiEii/AbiGii toxin family protein</fullName>
    </submittedName>
</protein>
<keyword evidence="1" id="KW-0808">Transferase</keyword>
<organism evidence="1 2">
    <name type="scientific">Rhodococcus globerulus</name>
    <dbReference type="NCBI Taxonomy" id="33008"/>
    <lineage>
        <taxon>Bacteria</taxon>
        <taxon>Bacillati</taxon>
        <taxon>Actinomycetota</taxon>
        <taxon>Actinomycetes</taxon>
        <taxon>Mycobacteriales</taxon>
        <taxon>Nocardiaceae</taxon>
        <taxon>Rhodococcus</taxon>
    </lineage>
</organism>
<dbReference type="RefSeq" id="WP_317546511.1">
    <property type="nucleotide sequence ID" value="NZ_JAWLKB010000092.1"/>
</dbReference>
<comment type="caution">
    <text evidence="1">The sequence shown here is derived from an EMBL/GenBank/DDBJ whole genome shotgun (WGS) entry which is preliminary data.</text>
</comment>
<keyword evidence="2" id="KW-1185">Reference proteome</keyword>
<sequence length="101" mass="11465">MKVHLPIDRSTERVPVGGIDYQLPHPVIEMDELAPMPKFALHSLPQQVSDKVCAMNEQYGDLQQPSERYRDLVDLTLIVTTWTLDAALTRTALQRESARAH</sequence>